<feature type="domain" description="DnaB/C C-terminal" evidence="3">
    <location>
        <begin position="212"/>
        <end position="265"/>
    </location>
</feature>
<dbReference type="InterPro" id="IPR006343">
    <property type="entry name" value="DnaB/C_C"/>
</dbReference>
<dbReference type="Pfam" id="PF07261">
    <property type="entry name" value="DnaB_2"/>
    <property type="match status" value="2"/>
</dbReference>
<feature type="region of interest" description="Disordered" evidence="2">
    <location>
        <begin position="265"/>
        <end position="302"/>
    </location>
</feature>
<dbReference type="InterPro" id="IPR034829">
    <property type="entry name" value="DnaD-like_sf"/>
</dbReference>
<comment type="caution">
    <text evidence="4">The sequence shown here is derived from an EMBL/GenBank/DDBJ whole genome shotgun (WGS) entry which is preliminary data.</text>
</comment>
<dbReference type="Gene3D" id="1.10.10.630">
    <property type="entry name" value="DnaD domain-like"/>
    <property type="match status" value="2"/>
</dbReference>
<feature type="domain" description="DnaB/C C-terminal" evidence="3">
    <location>
        <begin position="114"/>
        <end position="183"/>
    </location>
</feature>
<proteinExistence type="inferred from homology"/>
<dbReference type="EMBL" id="SLUM01000059">
    <property type="protein sequence ID" value="TCL48113.1"/>
    <property type="molecule type" value="Genomic_DNA"/>
</dbReference>
<name>A0A4R1QDT9_9FIRM</name>
<protein>
    <submittedName>
        <fullName evidence="4">Replication initiation and membrane attachment protein</fullName>
    </submittedName>
</protein>
<evidence type="ECO:0000313" key="5">
    <source>
        <dbReference type="Proteomes" id="UP000295184"/>
    </source>
</evidence>
<dbReference type="Proteomes" id="UP000295184">
    <property type="component" value="Unassembled WGS sequence"/>
</dbReference>
<evidence type="ECO:0000256" key="2">
    <source>
        <dbReference type="SAM" id="MobiDB-lite"/>
    </source>
</evidence>
<dbReference type="GeneID" id="97381811"/>
<dbReference type="STRING" id="1650663.GCA_001486665_03103"/>
<reference evidence="4 5" key="1">
    <citation type="submission" date="2019-03" db="EMBL/GenBank/DDBJ databases">
        <title>Genomic Encyclopedia of Type Strains, Phase IV (KMG-IV): sequencing the most valuable type-strain genomes for metagenomic binning, comparative biology and taxonomic classification.</title>
        <authorList>
            <person name="Goeker M."/>
        </authorList>
    </citation>
    <scope>NUCLEOTIDE SEQUENCE [LARGE SCALE GENOMIC DNA]</scope>
    <source>
        <strain evidence="4 5">DSM 100451</strain>
    </source>
</reference>
<evidence type="ECO:0000259" key="3">
    <source>
        <dbReference type="Pfam" id="PF07261"/>
    </source>
</evidence>
<gene>
    <name evidence="4" type="ORF">EDD77_1594</name>
</gene>
<comment type="similarity">
    <text evidence="1">Belongs to the DnaB/DnaD family.</text>
</comment>
<evidence type="ECO:0000313" key="4">
    <source>
        <dbReference type="EMBL" id="TCL48113.1"/>
    </source>
</evidence>
<dbReference type="RefSeq" id="WP_132587461.1">
    <property type="nucleotide sequence ID" value="NZ_CAXSPG010000021.1"/>
</dbReference>
<sequence>MTYRLRSQTGDSIAVPQLIFTNLTRATGDHMRVALYILATHSTDPKDIAHALALKNVQAAQKALDFWHGVGLLELERDATPPAPLPVKQPPLTAEELRMAAMRDPMVSTLATEAQTYLGQSLGQKDIQRLVSLYVNESIPVDVILLCAAHIASQGRHSVTQLERELDRWAQEGVTTGQEAEEYLQRLKERSQREEKAAAILGMPVGALTLADKRCIRRWYEEFGYSDAMVEEAVLHGNGSKDPKYINGILKSWYAKGWRTPTDARGGGSLAGANVRVDRQAPSGNDILQRPARRPLRLKREE</sequence>
<accession>A0A4R1QDT9</accession>
<dbReference type="SUPFAM" id="SSF158499">
    <property type="entry name" value="DnaD domain-like"/>
    <property type="match status" value="1"/>
</dbReference>
<evidence type="ECO:0000256" key="1">
    <source>
        <dbReference type="ARBA" id="ARBA00093462"/>
    </source>
</evidence>
<organism evidence="4 5">
    <name type="scientific">Allofournierella massiliensis</name>
    <dbReference type="NCBI Taxonomy" id="1650663"/>
    <lineage>
        <taxon>Bacteria</taxon>
        <taxon>Bacillati</taxon>
        <taxon>Bacillota</taxon>
        <taxon>Clostridia</taxon>
        <taxon>Eubacteriales</taxon>
        <taxon>Oscillospiraceae</taxon>
        <taxon>Allofournierella</taxon>
    </lineage>
</organism>
<feature type="compositionally biased region" description="Basic residues" evidence="2">
    <location>
        <begin position="291"/>
        <end position="302"/>
    </location>
</feature>
<dbReference type="AlphaFoldDB" id="A0A4R1QDT9"/>